<feature type="region of interest" description="Disordered" evidence="9">
    <location>
        <begin position="1183"/>
        <end position="1231"/>
    </location>
</feature>
<evidence type="ECO:0000313" key="13">
    <source>
        <dbReference type="Proteomes" id="UP000317494"/>
    </source>
</evidence>
<dbReference type="InterPro" id="IPR001005">
    <property type="entry name" value="SANT/Myb"/>
</dbReference>
<organism evidence="12 13">
    <name type="scientific">Synchytrium endobioticum</name>
    <dbReference type="NCBI Taxonomy" id="286115"/>
    <lineage>
        <taxon>Eukaryota</taxon>
        <taxon>Fungi</taxon>
        <taxon>Fungi incertae sedis</taxon>
        <taxon>Chytridiomycota</taxon>
        <taxon>Chytridiomycota incertae sedis</taxon>
        <taxon>Chytridiomycetes</taxon>
        <taxon>Synchytriales</taxon>
        <taxon>Synchytriaceae</taxon>
        <taxon>Synchytrium</taxon>
    </lineage>
</organism>
<evidence type="ECO:0000256" key="9">
    <source>
        <dbReference type="SAM" id="MobiDB-lite"/>
    </source>
</evidence>
<dbReference type="PANTHER" id="PTHR46459:SF1">
    <property type="entry name" value="E1A-BINDING PROTEIN P400"/>
    <property type="match status" value="1"/>
</dbReference>
<evidence type="ECO:0000259" key="11">
    <source>
        <dbReference type="PROSITE" id="PS51204"/>
    </source>
</evidence>
<dbReference type="GO" id="GO:0005634">
    <property type="term" value="C:nucleus"/>
    <property type="evidence" value="ECO:0007669"/>
    <property type="project" value="UniProtKB-SubCell"/>
</dbReference>
<feature type="compositionally biased region" description="Low complexity" evidence="9">
    <location>
        <begin position="1183"/>
        <end position="1208"/>
    </location>
</feature>
<evidence type="ECO:0000256" key="8">
    <source>
        <dbReference type="ARBA" id="ARBA00029670"/>
    </source>
</evidence>
<feature type="domain" description="HSA" evidence="11">
    <location>
        <begin position="366"/>
        <end position="439"/>
    </location>
</feature>
<proteinExistence type="inferred from homology"/>
<dbReference type="CDD" id="cd00167">
    <property type="entry name" value="SANT"/>
    <property type="match status" value="1"/>
</dbReference>
<comment type="similarity">
    <text evidence="2">Belongs to the EAF1 family.</text>
</comment>
<evidence type="ECO:0000256" key="3">
    <source>
        <dbReference type="ARBA" id="ARBA00022763"/>
    </source>
</evidence>
<feature type="domain" description="Myb-like" evidence="10">
    <location>
        <begin position="753"/>
        <end position="812"/>
    </location>
</feature>
<gene>
    <name evidence="12" type="ORF">SeMB42_g06638</name>
</gene>
<dbReference type="GO" id="GO:0006325">
    <property type="term" value="P:chromatin organization"/>
    <property type="evidence" value="ECO:0007669"/>
    <property type="project" value="UniProtKB-KW"/>
</dbReference>
<dbReference type="SMART" id="SM00717">
    <property type="entry name" value="SANT"/>
    <property type="match status" value="1"/>
</dbReference>
<dbReference type="Pfam" id="PF00249">
    <property type="entry name" value="Myb_DNA-binding"/>
    <property type="match status" value="1"/>
</dbReference>
<feature type="compositionally biased region" description="Low complexity" evidence="9">
    <location>
        <begin position="1460"/>
        <end position="1474"/>
    </location>
</feature>
<dbReference type="PROSITE" id="PS51204">
    <property type="entry name" value="HSA"/>
    <property type="match status" value="1"/>
</dbReference>
<dbReference type="GO" id="GO:0003682">
    <property type="term" value="F:chromatin binding"/>
    <property type="evidence" value="ECO:0007669"/>
    <property type="project" value="TreeGrafter"/>
</dbReference>
<accession>A0A507CL26</accession>
<keyword evidence="13" id="KW-1185">Reference proteome</keyword>
<feature type="region of interest" description="Disordered" evidence="9">
    <location>
        <begin position="1417"/>
        <end position="1543"/>
    </location>
</feature>
<sequence length="1543" mass="167843">MESDIRSFLACLVPNQSRTKREDSSTTEYQSDANSPYPCEANSLHLNSYNYIYCSSDKFLLIMADVDGMSSSYEGLRRAAIESQLAKISDLITERNARLKQLYMLETMVDRPEDTNLDTLLTADLYEEDPAYVDYRRQNGVQLASNDLPAEVTHVAQIKGVVLIPSKASKPPIASRIIPKNSLKSTNTIQQPPIASSELPRIPQQNKLQGLQKESPTPSTLNGDAMDVDSPARRTSATPAPNGDTKRKAATALKNSALINNISTKGLNGHLTDQFDGLTSSMPKHKKLKIPLSKVKKDVPEEIRGYQLAAWKSLVYKKPVSIFLQTASKSLSTKDWQIAREEQKQFKLLARIEALEKEGCWSFKQRLPHQPPPRPKSHHDVMLDEMRWMSQDFRQERKWKIAMCFKVARDVMEWHNAEDKSTVCVDRDQVERSAHALMDLDFFTPHSTIRSVPETRREPQREPANNNTDGVVDTSSTGAPEALDAAIVSMPGIDGERTWKGRDAEIRLSTDPSALQSTSVTIQRRLSRPPEVIQVDSESLVYIVPATSSESVMSPMVRPSLALDASASSSSTSVIPASQSAPSSVPQPLPPTQQQPSAVLDSSQLQQQTLVNKTMSSSTPPLPVANITTFTMQQPVSLLPLQSQPSPQTKLHTPDILYSTFDAANLFYDPMPYHKIIPVTSLMNTRFVVKDRHRYDQYGFLKADDIFDDEEHIPLLPGNEKYHQTYLTSPLFGGKKLKEDKGFEPQPSPYQIDQNRAVAPWTTEEEDMLLVLVAQFPSNWDLVADNLASARLGPPHALRTPYDCFIRWGRAIKEQKANALAAGNEAAAGPSSVPQTPLSDVPLSPLSPVNPMMSRKQKLESQHMKLLRRDEQRRIKRHYSVYDLIRQYAEQREACKPSPTRPPKQINLAAHETHQQSQVQAGVSLDNPPLTPLQLGQLKERRDKEIRSLHEASRMMARPPIGAPLGYGPAYPNYRLARPVGATPSSANGAPLCPPGQPTSTLPAVVAAQVAATGALPNASTVTPLPTTIAAPVPPGAPRVSQQMSQGDLNRILMARQQQLMQRPMLAMTPQQRQEQAALIAALPPAQRQLLLNNQMMAVAQAAQAQAQTGNLPPNRPANPANLAFLQQALAASAAGRSHGNAGVPGAPTNNFQLTPELLQQLNLQRALLQQQQAAALLANAQNQGGSQNNQGGVTPGTPGSMSPPTGVANSSNDGSMVSPPGVGTPVNTTSASAPAAAACNNSNDARGALPSAGTATSLPTNIAASGERRLSQQMAQGDLNRILMARQQQLMQRPILAITPQQRQEQSALIATIPPAQRQMLLNNQMMAVAQAAQAQAQAGVTRPASPADLAYLQQALAASAAVRSHGNGGVPGTPTNNFQLTPELLQQLNLQRALLQQQQAAALLANAQNQALDLQTSGQNNSDGNNAATLGTPSASTGVANASHSNGVSSSRVGTPVNNTSTSAPAAAASNHSSDHDTVMEDATRRNHTRHNVKNDEEEAEQRQQPEERPHRETRASARQQQQQEHNHPGSASSTPKRKRK</sequence>
<feature type="region of interest" description="Disordered" evidence="9">
    <location>
        <begin position="826"/>
        <end position="850"/>
    </location>
</feature>
<dbReference type="GO" id="GO:0006281">
    <property type="term" value="P:DNA repair"/>
    <property type="evidence" value="ECO:0007669"/>
    <property type="project" value="UniProtKB-KW"/>
</dbReference>
<feature type="compositionally biased region" description="Low complexity" evidence="9">
    <location>
        <begin position="837"/>
        <end position="850"/>
    </location>
</feature>
<comment type="subcellular location">
    <subcellularLocation>
        <location evidence="1">Nucleus</location>
    </subcellularLocation>
</comment>
<dbReference type="PROSITE" id="PS50090">
    <property type="entry name" value="MYB_LIKE"/>
    <property type="match status" value="1"/>
</dbReference>
<evidence type="ECO:0000256" key="5">
    <source>
        <dbReference type="ARBA" id="ARBA00023204"/>
    </source>
</evidence>
<keyword evidence="4" id="KW-0156">Chromatin regulator</keyword>
<feature type="compositionally biased region" description="Polar residues" evidence="9">
    <location>
        <begin position="1418"/>
        <end position="1459"/>
    </location>
</feature>
<feature type="compositionally biased region" description="Polar residues" evidence="9">
    <location>
        <begin position="1519"/>
        <end position="1537"/>
    </location>
</feature>
<dbReference type="Pfam" id="PF07529">
    <property type="entry name" value="HSA"/>
    <property type="match status" value="1"/>
</dbReference>
<dbReference type="SUPFAM" id="SSF46689">
    <property type="entry name" value="Homeodomain-like"/>
    <property type="match status" value="1"/>
</dbReference>
<feature type="region of interest" description="Disordered" evidence="9">
    <location>
        <begin position="207"/>
        <end position="247"/>
    </location>
</feature>
<dbReference type="GO" id="GO:0035267">
    <property type="term" value="C:NuA4 histone acetyltransferase complex"/>
    <property type="evidence" value="ECO:0007669"/>
    <property type="project" value="UniProtKB-ARBA"/>
</dbReference>
<feature type="compositionally biased region" description="Low complexity" evidence="9">
    <location>
        <begin position="572"/>
        <end position="584"/>
    </location>
</feature>
<feature type="compositionally biased region" description="Basic and acidic residues" evidence="9">
    <location>
        <begin position="1503"/>
        <end position="1518"/>
    </location>
</feature>
<evidence type="ECO:0000256" key="7">
    <source>
        <dbReference type="ARBA" id="ARBA00025178"/>
    </source>
</evidence>
<evidence type="ECO:0000256" key="4">
    <source>
        <dbReference type="ARBA" id="ARBA00022853"/>
    </source>
</evidence>
<name>A0A507CL26_9FUNG</name>
<dbReference type="VEuPathDB" id="FungiDB:SeMB42_g06638"/>
<feature type="region of interest" description="Disordered" evidence="9">
    <location>
        <begin position="572"/>
        <end position="601"/>
    </location>
</feature>
<evidence type="ECO:0000256" key="2">
    <source>
        <dbReference type="ARBA" id="ARBA00008913"/>
    </source>
</evidence>
<evidence type="ECO:0000256" key="1">
    <source>
        <dbReference type="ARBA" id="ARBA00004123"/>
    </source>
</evidence>
<feature type="compositionally biased region" description="Polar residues" evidence="9">
    <location>
        <begin position="463"/>
        <end position="477"/>
    </location>
</feature>
<keyword evidence="3" id="KW-0227">DNA damage</keyword>
<evidence type="ECO:0000259" key="10">
    <source>
        <dbReference type="PROSITE" id="PS50090"/>
    </source>
</evidence>
<comment type="function">
    <text evidence="7">Component of the NuA4 histone acetyltransferase complex which is involved in transcriptional activation of selected genes principally by acetylation of nucleosomal histone H4 and H2A. The NuA4 complex is also involved in DNA repair.</text>
</comment>
<keyword evidence="6" id="KW-0539">Nucleus</keyword>
<dbReference type="STRING" id="286115.A0A507CL26"/>
<keyword evidence="5" id="KW-0234">DNA repair</keyword>
<dbReference type="Gene3D" id="1.10.10.60">
    <property type="entry name" value="Homeodomain-like"/>
    <property type="match status" value="1"/>
</dbReference>
<feature type="compositionally biased region" description="Polar residues" evidence="9">
    <location>
        <begin position="207"/>
        <end position="222"/>
    </location>
</feature>
<dbReference type="PANTHER" id="PTHR46459">
    <property type="entry name" value="E1A-BINDING PROTEIN P400-RELATED"/>
    <property type="match status" value="1"/>
</dbReference>
<reference evidence="12 13" key="1">
    <citation type="journal article" date="2019" name="Sci. Rep.">
        <title>Comparative genomics of chytrid fungi reveal insights into the obligate biotrophic and pathogenic lifestyle of Synchytrium endobioticum.</title>
        <authorList>
            <person name="van de Vossenberg B.T.L.H."/>
            <person name="Warris S."/>
            <person name="Nguyen H.D.T."/>
            <person name="van Gent-Pelzer M.P.E."/>
            <person name="Joly D.L."/>
            <person name="van de Geest H.C."/>
            <person name="Bonants P.J.M."/>
            <person name="Smith D.S."/>
            <person name="Levesque C.A."/>
            <person name="van der Lee T.A.J."/>
        </authorList>
    </citation>
    <scope>NUCLEOTIDE SEQUENCE [LARGE SCALE GENOMIC DNA]</scope>
    <source>
        <strain evidence="12 13">MB42</strain>
    </source>
</reference>
<dbReference type="Proteomes" id="UP000317494">
    <property type="component" value="Unassembled WGS sequence"/>
</dbReference>
<evidence type="ECO:0000313" key="12">
    <source>
        <dbReference type="EMBL" id="TPX38603.1"/>
    </source>
</evidence>
<dbReference type="InterPro" id="IPR009057">
    <property type="entry name" value="Homeodomain-like_sf"/>
</dbReference>
<comment type="caution">
    <text evidence="12">The sequence shown here is derived from an EMBL/GenBank/DDBJ whole genome shotgun (WGS) entry which is preliminary data.</text>
</comment>
<protein>
    <recommendedName>
        <fullName evidence="8">Vacuolar import and degradation protein 21</fullName>
    </recommendedName>
</protein>
<dbReference type="InterPro" id="IPR014012">
    <property type="entry name" value="HSA_dom"/>
</dbReference>
<evidence type="ECO:0000256" key="6">
    <source>
        <dbReference type="ARBA" id="ARBA00023242"/>
    </source>
</evidence>
<feature type="compositionally biased region" description="Basic and acidic residues" evidence="9">
    <location>
        <begin position="1475"/>
        <end position="1487"/>
    </location>
</feature>
<dbReference type="SMART" id="SM00573">
    <property type="entry name" value="HSA"/>
    <property type="match status" value="1"/>
</dbReference>
<feature type="region of interest" description="Disordered" evidence="9">
    <location>
        <begin position="448"/>
        <end position="477"/>
    </location>
</feature>
<dbReference type="EMBL" id="QEAN01000388">
    <property type="protein sequence ID" value="TPX38603.1"/>
    <property type="molecule type" value="Genomic_DNA"/>
</dbReference>